<dbReference type="InterPro" id="IPR010649">
    <property type="entry name" value="NapE_TorE"/>
</dbReference>
<protein>
    <submittedName>
        <fullName evidence="2">Periplasmic nitrate reductase, NapE protein</fullName>
    </submittedName>
</protein>
<name>A0A9X1Z900_9GAMM</name>
<reference evidence="2" key="1">
    <citation type="submission" date="2022-01" db="EMBL/GenBank/DDBJ databases">
        <title>Whole genome-based taxonomy of the Shewanellaceae.</title>
        <authorList>
            <person name="Martin-Rodriguez A.J."/>
        </authorList>
    </citation>
    <scope>NUCLEOTIDE SEQUENCE</scope>
    <source>
        <strain evidence="2">KCTC 23973</strain>
    </source>
</reference>
<organism evidence="2 3">
    <name type="scientific">Shewanella pneumatophori</name>
    <dbReference type="NCBI Taxonomy" id="314092"/>
    <lineage>
        <taxon>Bacteria</taxon>
        <taxon>Pseudomonadati</taxon>
        <taxon>Pseudomonadota</taxon>
        <taxon>Gammaproteobacteria</taxon>
        <taxon>Alteromonadales</taxon>
        <taxon>Shewanellaceae</taxon>
        <taxon>Shewanella</taxon>
    </lineage>
</organism>
<dbReference type="AlphaFoldDB" id="A0A9X1Z900"/>
<evidence type="ECO:0000256" key="1">
    <source>
        <dbReference type="SAM" id="Phobius"/>
    </source>
</evidence>
<accession>A0A9X1Z900</accession>
<keyword evidence="1" id="KW-1133">Transmembrane helix</keyword>
<gene>
    <name evidence="2" type="ORF">L2740_04405</name>
</gene>
<comment type="caution">
    <text evidence="2">The sequence shown here is derived from an EMBL/GenBank/DDBJ whole genome shotgun (WGS) entry which is preliminary data.</text>
</comment>
<evidence type="ECO:0000313" key="2">
    <source>
        <dbReference type="EMBL" id="MCL1137789.1"/>
    </source>
</evidence>
<dbReference type="EMBL" id="JAKILB010000002">
    <property type="protein sequence ID" value="MCL1137789.1"/>
    <property type="molecule type" value="Genomic_DNA"/>
</dbReference>
<dbReference type="RefSeq" id="WP_220781937.1">
    <property type="nucleotide sequence ID" value="NZ_JAKILB010000002.1"/>
</dbReference>
<keyword evidence="1" id="KW-0812">Transmembrane</keyword>
<evidence type="ECO:0000313" key="3">
    <source>
        <dbReference type="Proteomes" id="UP001139293"/>
    </source>
</evidence>
<sequence>MTEQCPPKENVSSKKDELKALGFIIFILFPALAATFVSVYGLIIWISLTFSGVASH</sequence>
<keyword evidence="3" id="KW-1185">Reference proteome</keyword>
<feature type="transmembrane region" description="Helical" evidence="1">
    <location>
        <begin position="21"/>
        <end position="48"/>
    </location>
</feature>
<dbReference type="Pfam" id="PF06796">
    <property type="entry name" value="NapE"/>
    <property type="match status" value="1"/>
</dbReference>
<keyword evidence="1" id="KW-0472">Membrane</keyword>
<dbReference type="Proteomes" id="UP001139293">
    <property type="component" value="Unassembled WGS sequence"/>
</dbReference>
<proteinExistence type="predicted"/>